<proteinExistence type="predicted"/>
<protein>
    <submittedName>
        <fullName evidence="3">Uncharacterized protein</fullName>
    </submittedName>
</protein>
<dbReference type="AlphaFoldDB" id="A0A6B2L3G7"/>
<feature type="compositionally biased region" description="Basic and acidic residues" evidence="2">
    <location>
        <begin position="340"/>
        <end position="354"/>
    </location>
</feature>
<organism evidence="3">
    <name type="scientific">Arcella intermedia</name>
    <dbReference type="NCBI Taxonomy" id="1963864"/>
    <lineage>
        <taxon>Eukaryota</taxon>
        <taxon>Amoebozoa</taxon>
        <taxon>Tubulinea</taxon>
        <taxon>Elardia</taxon>
        <taxon>Arcellinida</taxon>
        <taxon>Sphaerothecina</taxon>
        <taxon>Arcellidae</taxon>
        <taxon>Arcella</taxon>
    </lineage>
</organism>
<feature type="compositionally biased region" description="Basic and acidic residues" evidence="2">
    <location>
        <begin position="365"/>
        <end position="383"/>
    </location>
</feature>
<name>A0A6B2L3G7_9EUKA</name>
<evidence type="ECO:0000256" key="2">
    <source>
        <dbReference type="SAM" id="MobiDB-lite"/>
    </source>
</evidence>
<feature type="coiled-coil region" evidence="1">
    <location>
        <begin position="26"/>
        <end position="60"/>
    </location>
</feature>
<reference evidence="3" key="1">
    <citation type="journal article" date="2020" name="J. Eukaryot. Microbiol.">
        <title>De novo Sequencing, Assembly and Annotation of the Transcriptome for the Free-Living Testate Amoeba Arcella intermedia.</title>
        <authorList>
            <person name="Ribeiro G.M."/>
            <person name="Porfirio-Sousa A.L."/>
            <person name="Maurer-Alcala X.X."/>
            <person name="Katz L.A."/>
            <person name="Lahr D.J.G."/>
        </authorList>
    </citation>
    <scope>NUCLEOTIDE SEQUENCE</scope>
</reference>
<dbReference type="EMBL" id="GIBP01002492">
    <property type="protein sequence ID" value="NDV31461.1"/>
    <property type="molecule type" value="Transcribed_RNA"/>
</dbReference>
<feature type="coiled-coil region" evidence="1">
    <location>
        <begin position="213"/>
        <end position="303"/>
    </location>
</feature>
<accession>A0A6B2L3G7</accession>
<keyword evidence="1" id="KW-0175">Coiled coil</keyword>
<sequence length="424" mass="48936">MKREFEYDTYVDLAGEGASFATAAQLASLEKRNAVLIGSVDKLEDKLFDSEEQRMNVQRKLLIAEEESADYRTLIDQRESQNASIRKELDQLGTKLQNEISRYNEVDNEKRKLEHQVALVQGEAAINARASAKLNQTMEEIENLRQKLTSILNEKGELDQQVSQRKKEVTELEKRLHSESQRSRDINSRTTHNLENLIEHERKRAQQSIDYVRQTLKAKIRVLETQVEADRESDLKIKNEKRSVQRDLKQVMRKLDQKKSEVGLEKRKIETLEKQLMAEKDRLEKSKIQISSEEQKFHSLQREISTLATQLDSALYSNAKLNALLPSQIRLAIEEEAEARTERKAKQDRDRGEEPASPSSRAVRSRKEGRTETKQREEHHGEGEEGLTTTGSLQLGDLDLSLDTDLRIDDDQNNSEQVTQNEVY</sequence>
<evidence type="ECO:0000313" key="3">
    <source>
        <dbReference type="EMBL" id="NDV31461.1"/>
    </source>
</evidence>
<feature type="region of interest" description="Disordered" evidence="2">
    <location>
        <begin position="340"/>
        <end position="398"/>
    </location>
</feature>
<feature type="compositionally biased region" description="Low complexity" evidence="2">
    <location>
        <begin position="386"/>
        <end position="398"/>
    </location>
</feature>
<feature type="coiled-coil region" evidence="1">
    <location>
        <begin position="89"/>
        <end position="175"/>
    </location>
</feature>
<evidence type="ECO:0000256" key="1">
    <source>
        <dbReference type="SAM" id="Coils"/>
    </source>
</evidence>